<dbReference type="AlphaFoldDB" id="A0A6C0AUI6"/>
<feature type="compositionally biased region" description="Basic residues" evidence="1">
    <location>
        <begin position="194"/>
        <end position="214"/>
    </location>
</feature>
<protein>
    <submittedName>
        <fullName evidence="2">Uncharacterized protein</fullName>
    </submittedName>
</protein>
<name>A0A6C0AUI6_9ZZZZ</name>
<proteinExistence type="predicted"/>
<dbReference type="EMBL" id="MN738761">
    <property type="protein sequence ID" value="QHS83609.1"/>
    <property type="molecule type" value="Genomic_DNA"/>
</dbReference>
<accession>A0A6C0AUI6</accession>
<evidence type="ECO:0000256" key="1">
    <source>
        <dbReference type="SAM" id="MobiDB-lite"/>
    </source>
</evidence>
<feature type="region of interest" description="Disordered" evidence="1">
    <location>
        <begin position="194"/>
        <end position="225"/>
    </location>
</feature>
<reference evidence="2" key="1">
    <citation type="journal article" date="2020" name="Nature">
        <title>Giant virus diversity and host interactions through global metagenomics.</title>
        <authorList>
            <person name="Schulz F."/>
            <person name="Roux S."/>
            <person name="Paez-Espino D."/>
            <person name="Jungbluth S."/>
            <person name="Walsh D.A."/>
            <person name="Denef V.J."/>
            <person name="McMahon K.D."/>
            <person name="Konstantinidis K.T."/>
            <person name="Eloe-Fadrosh E.A."/>
            <person name="Kyrpides N.C."/>
            <person name="Woyke T."/>
        </authorList>
    </citation>
    <scope>NUCLEOTIDE SEQUENCE</scope>
    <source>
        <strain evidence="2">GVMAG-S-ERX555961-36</strain>
    </source>
</reference>
<evidence type="ECO:0000313" key="2">
    <source>
        <dbReference type="EMBL" id="QHS83609.1"/>
    </source>
</evidence>
<organism evidence="2">
    <name type="scientific">viral metagenome</name>
    <dbReference type="NCBI Taxonomy" id="1070528"/>
    <lineage>
        <taxon>unclassified sequences</taxon>
        <taxon>metagenomes</taxon>
        <taxon>organismal metagenomes</taxon>
    </lineage>
</organism>
<feature type="compositionally biased region" description="Basic and acidic residues" evidence="1">
    <location>
        <begin position="215"/>
        <end position="224"/>
    </location>
</feature>
<sequence>MFQTKKNLIKRLLNLEVRVIAYLISKGIEDKTLLEAFVRYYSETIKNEFNLREIPNERDIINEANLLSQKMITDDTTKNTKINAVERYTESIRNQIKKDKDEKELATEMHGIYTSDFIEEHNRMPTPEEELEIAKKSGLSKYVKWAKQIENIKEVDNLSYLSKENRIPQQAGKVSYPNYTLFKKYKKPWKKTRKANKKNKKIKLKKIKKTLKSKPKSDKSKKAEPVTIEETQTYNSIYSAIV</sequence>